<evidence type="ECO:0000256" key="7">
    <source>
        <dbReference type="ARBA" id="ARBA00023170"/>
    </source>
</evidence>
<comment type="catalytic activity">
    <reaction evidence="8 9">
        <text>GTP + H2O = GDP + phosphate + H(+)</text>
        <dbReference type="Rhea" id="RHEA:19669"/>
        <dbReference type="ChEBI" id="CHEBI:15377"/>
        <dbReference type="ChEBI" id="CHEBI:15378"/>
        <dbReference type="ChEBI" id="CHEBI:37565"/>
        <dbReference type="ChEBI" id="CHEBI:43474"/>
        <dbReference type="ChEBI" id="CHEBI:58189"/>
        <dbReference type="EC" id="3.6.5.4"/>
    </reaction>
</comment>
<dbReference type="GO" id="GO:0051301">
    <property type="term" value="P:cell division"/>
    <property type="evidence" value="ECO:0007669"/>
    <property type="project" value="UniProtKB-KW"/>
</dbReference>
<feature type="binding site" evidence="9">
    <location>
        <begin position="421"/>
        <end position="424"/>
    </location>
    <ligand>
        <name>GTP</name>
        <dbReference type="ChEBI" id="CHEBI:37565"/>
    </ligand>
</feature>
<dbReference type="Gene3D" id="1.20.120.140">
    <property type="entry name" value="Signal recognition particle SRP54, nucleotide-binding domain"/>
    <property type="match status" value="1"/>
</dbReference>
<dbReference type="InterPro" id="IPR000897">
    <property type="entry name" value="SRP54_GTPase_dom"/>
</dbReference>
<evidence type="ECO:0000313" key="14">
    <source>
        <dbReference type="Proteomes" id="UP000029579"/>
    </source>
</evidence>
<dbReference type="PANTHER" id="PTHR43134:SF1">
    <property type="entry name" value="SIGNAL RECOGNITION PARTICLE RECEPTOR SUBUNIT ALPHA"/>
    <property type="match status" value="1"/>
</dbReference>
<reference evidence="13 14" key="1">
    <citation type="submission" date="2014-07" db="EMBL/GenBank/DDBJ databases">
        <authorList>
            <person name="McCorrison J."/>
            <person name="Sanka R."/>
            <person name="Torralba M."/>
            <person name="Gillis M."/>
            <person name="Haft D.H."/>
            <person name="Methe B."/>
            <person name="Sutton G."/>
            <person name="Nelson K.E."/>
        </authorList>
    </citation>
    <scope>NUCLEOTIDE SEQUENCE [LARGE SCALE GENOMIC DNA]</scope>
    <source>
        <strain evidence="13 14">S7-1-13</strain>
    </source>
</reference>
<dbReference type="RefSeq" id="WP_037327516.1">
    <property type="nucleotide sequence ID" value="NZ_JRMW01000033.1"/>
</dbReference>
<gene>
    <name evidence="9" type="primary">ftsY</name>
    <name evidence="13" type="ORF">HMPREF1630_04765</name>
</gene>
<dbReference type="InterPro" id="IPR027417">
    <property type="entry name" value="P-loop_NTPase"/>
</dbReference>
<feature type="binding site" evidence="9">
    <location>
        <begin position="357"/>
        <end position="361"/>
    </location>
    <ligand>
        <name>GTP</name>
        <dbReference type="ChEBI" id="CHEBI:37565"/>
    </ligand>
</feature>
<dbReference type="GO" id="GO:0005737">
    <property type="term" value="C:cytoplasm"/>
    <property type="evidence" value="ECO:0007669"/>
    <property type="project" value="UniProtKB-SubCell"/>
</dbReference>
<evidence type="ECO:0000256" key="6">
    <source>
        <dbReference type="ARBA" id="ARBA00023136"/>
    </source>
</evidence>
<feature type="binding site" evidence="9">
    <location>
        <begin position="275"/>
        <end position="282"/>
    </location>
    <ligand>
        <name>GTP</name>
        <dbReference type="ChEBI" id="CHEBI:37565"/>
    </ligand>
</feature>
<evidence type="ECO:0000313" key="13">
    <source>
        <dbReference type="EMBL" id="KGF04105.1"/>
    </source>
</evidence>
<dbReference type="AlphaFoldDB" id="A0A095X202"/>
<feature type="domain" description="SRP54-type proteins GTP-binding" evidence="12">
    <location>
        <begin position="442"/>
        <end position="455"/>
    </location>
</feature>
<dbReference type="SMART" id="SM00962">
    <property type="entry name" value="SRP54"/>
    <property type="match status" value="1"/>
</dbReference>
<dbReference type="InterPro" id="IPR004390">
    <property type="entry name" value="SR_rcpt_FtsY"/>
</dbReference>
<comment type="caution">
    <text evidence="13">The sequence shown here is derived from an EMBL/GenBank/DDBJ whole genome shotgun (WGS) entry which is preliminary data.</text>
</comment>
<dbReference type="GO" id="GO:0005525">
    <property type="term" value="F:GTP binding"/>
    <property type="evidence" value="ECO:0007669"/>
    <property type="project" value="UniProtKB-UniRule"/>
</dbReference>
<organism evidence="13 14">
    <name type="scientific">Anaerococcus lactolyticus S7-1-13</name>
    <dbReference type="NCBI Taxonomy" id="1284686"/>
    <lineage>
        <taxon>Bacteria</taxon>
        <taxon>Bacillati</taxon>
        <taxon>Bacillota</taxon>
        <taxon>Tissierellia</taxon>
        <taxon>Tissierellales</taxon>
        <taxon>Peptoniphilaceae</taxon>
        <taxon>Anaerococcus</taxon>
    </lineage>
</organism>
<proteinExistence type="inferred from homology"/>
<accession>A0A095X202</accession>
<keyword evidence="13" id="KW-0132">Cell division</keyword>
<keyword evidence="7 9" id="KW-0675">Receptor</keyword>
<evidence type="ECO:0000256" key="11">
    <source>
        <dbReference type="SAM" id="MobiDB-lite"/>
    </source>
</evidence>
<dbReference type="Pfam" id="PF00448">
    <property type="entry name" value="SRP54"/>
    <property type="match status" value="1"/>
</dbReference>
<dbReference type="NCBIfam" id="TIGR00064">
    <property type="entry name" value="ftsY"/>
    <property type="match status" value="1"/>
</dbReference>
<dbReference type="CDD" id="cd17874">
    <property type="entry name" value="FtsY"/>
    <property type="match status" value="1"/>
</dbReference>
<evidence type="ECO:0000256" key="8">
    <source>
        <dbReference type="ARBA" id="ARBA00048027"/>
    </source>
</evidence>
<protein>
    <recommendedName>
        <fullName evidence="9">Signal recognition particle receptor FtsY</fullName>
        <shortName evidence="9">SRP receptor</shortName>
        <ecNumber evidence="9">3.6.5.4</ecNumber>
    </recommendedName>
</protein>
<comment type="similarity">
    <text evidence="9">Belongs to the GTP-binding SRP family. FtsY subfamily.</text>
</comment>
<keyword evidence="10" id="KW-0175">Coiled coil</keyword>
<dbReference type="PROSITE" id="PS00300">
    <property type="entry name" value="SRP54"/>
    <property type="match status" value="1"/>
</dbReference>
<dbReference type="EMBL" id="JRMW01000033">
    <property type="protein sequence ID" value="KGF04105.1"/>
    <property type="molecule type" value="Genomic_DNA"/>
</dbReference>
<dbReference type="Pfam" id="PF02881">
    <property type="entry name" value="SRP54_N"/>
    <property type="match status" value="1"/>
</dbReference>
<keyword evidence="3 9" id="KW-0547">Nucleotide-binding</keyword>
<sequence length="468" mass="52988">MFNFFKKKKKKTEELENKNIIKDTEEKMTCDCFSNSNDDDKTNEEFNKFNEANKNNNLIEEVEEKASEVKEEIKSEVEKVEEKAKEVVEEIKDEEKSNKIKAGRFIDLTKSENTEKKTLKTEDLTLENTNKENEEDRSEENPNEAYEELHDENLAEGEEFIEEKESIFDRLKKGLSKTRDSFTSSLSNLFTRNVKIDDDLYDELEEILISADIGMSSTIEIVDNLRSEIKKRSIKDSDKIYPVLKEIMIQKLDEKNLDNGIKFEKGKLTVILVIGVNGVGKTTTIGKLANNFKNDGKKVMLAAADTFRAAAIDQLQEWAVRAEVELIAHKEGADPSAVIFDAIKSARSKDVDILICDTAGRLHNKKNLMQELEKINRTIDTHAVNANRENLLVLDATTGQNAVSQLKEFKNVTDITGLILTKLDGTAKGGVIFPLQVEVEVPVKYIGVGEGINHLQKFDSNSFVEAMF</sequence>
<evidence type="ECO:0000256" key="3">
    <source>
        <dbReference type="ARBA" id="ARBA00022741"/>
    </source>
</evidence>
<dbReference type="GO" id="GO:0005886">
    <property type="term" value="C:plasma membrane"/>
    <property type="evidence" value="ECO:0007669"/>
    <property type="project" value="UniProtKB-SubCell"/>
</dbReference>
<dbReference type="PANTHER" id="PTHR43134">
    <property type="entry name" value="SIGNAL RECOGNITION PARTICLE RECEPTOR SUBUNIT ALPHA"/>
    <property type="match status" value="1"/>
</dbReference>
<evidence type="ECO:0000256" key="5">
    <source>
        <dbReference type="ARBA" id="ARBA00023134"/>
    </source>
</evidence>
<dbReference type="SUPFAM" id="SSF47364">
    <property type="entry name" value="Domain of the SRP/SRP receptor G-proteins"/>
    <property type="match status" value="1"/>
</dbReference>
<dbReference type="OrthoDB" id="9804720at2"/>
<dbReference type="GO" id="GO:0005047">
    <property type="term" value="F:signal recognition particle binding"/>
    <property type="evidence" value="ECO:0007669"/>
    <property type="project" value="TreeGrafter"/>
</dbReference>
<dbReference type="SUPFAM" id="SSF52540">
    <property type="entry name" value="P-loop containing nucleoside triphosphate hydrolases"/>
    <property type="match status" value="1"/>
</dbReference>
<comment type="subcellular location">
    <subcellularLocation>
        <location evidence="9">Cell membrane</location>
        <topology evidence="9">Peripheral membrane protein</topology>
        <orientation evidence="9">Cytoplasmic side</orientation>
    </subcellularLocation>
    <subcellularLocation>
        <location evidence="9">Cytoplasm</location>
    </subcellularLocation>
</comment>
<dbReference type="FunFam" id="1.20.120.140:FF:000002">
    <property type="entry name" value="Signal recognition particle receptor FtsY"/>
    <property type="match status" value="1"/>
</dbReference>
<dbReference type="InterPro" id="IPR036225">
    <property type="entry name" value="SRP/SRP_N"/>
</dbReference>
<evidence type="ECO:0000259" key="12">
    <source>
        <dbReference type="PROSITE" id="PS00300"/>
    </source>
</evidence>
<keyword evidence="5 9" id="KW-0342">GTP-binding</keyword>
<dbReference type="eggNOG" id="COG0552">
    <property type="taxonomic scope" value="Bacteria"/>
</dbReference>
<dbReference type="FunFam" id="3.40.50.300:FF:000053">
    <property type="entry name" value="Signal recognition particle receptor FtsY"/>
    <property type="match status" value="1"/>
</dbReference>
<dbReference type="InterPro" id="IPR042101">
    <property type="entry name" value="SRP54_N_sf"/>
</dbReference>
<keyword evidence="1 9" id="KW-1003">Cell membrane</keyword>
<keyword evidence="4 9" id="KW-0378">Hydrolase</keyword>
<feature type="coiled-coil region" evidence="10">
    <location>
        <begin position="52"/>
        <end position="97"/>
    </location>
</feature>
<keyword evidence="2 9" id="KW-0963">Cytoplasm</keyword>
<feature type="region of interest" description="Disordered" evidence="11">
    <location>
        <begin position="118"/>
        <end position="144"/>
    </location>
</feature>
<name>A0A095X202_9FIRM</name>
<dbReference type="InterPro" id="IPR013822">
    <property type="entry name" value="Signal_recog_particl_SRP54_hlx"/>
</dbReference>
<dbReference type="GO" id="GO:0003924">
    <property type="term" value="F:GTPase activity"/>
    <property type="evidence" value="ECO:0007669"/>
    <property type="project" value="UniProtKB-UniRule"/>
</dbReference>
<keyword evidence="13" id="KW-0131">Cell cycle</keyword>
<dbReference type="GO" id="GO:0006614">
    <property type="term" value="P:SRP-dependent cotranslational protein targeting to membrane"/>
    <property type="evidence" value="ECO:0007669"/>
    <property type="project" value="InterPro"/>
</dbReference>
<evidence type="ECO:0000256" key="1">
    <source>
        <dbReference type="ARBA" id="ARBA00022475"/>
    </source>
</evidence>
<dbReference type="InterPro" id="IPR003593">
    <property type="entry name" value="AAA+_ATPase"/>
</dbReference>
<evidence type="ECO:0000256" key="2">
    <source>
        <dbReference type="ARBA" id="ARBA00022490"/>
    </source>
</evidence>
<dbReference type="EC" id="3.6.5.4" evidence="9"/>
<dbReference type="HAMAP" id="MF_00920">
    <property type="entry name" value="FtsY"/>
    <property type="match status" value="1"/>
</dbReference>
<dbReference type="Gene3D" id="3.40.50.300">
    <property type="entry name" value="P-loop containing nucleotide triphosphate hydrolases"/>
    <property type="match status" value="1"/>
</dbReference>
<evidence type="ECO:0000256" key="4">
    <source>
        <dbReference type="ARBA" id="ARBA00022801"/>
    </source>
</evidence>
<dbReference type="SMART" id="SM00963">
    <property type="entry name" value="SRP54_N"/>
    <property type="match status" value="1"/>
</dbReference>
<evidence type="ECO:0000256" key="9">
    <source>
        <dbReference type="HAMAP-Rule" id="MF_00920"/>
    </source>
</evidence>
<dbReference type="SMART" id="SM00382">
    <property type="entry name" value="AAA"/>
    <property type="match status" value="1"/>
</dbReference>
<feature type="compositionally biased region" description="Basic and acidic residues" evidence="11">
    <location>
        <begin position="118"/>
        <end position="134"/>
    </location>
</feature>
<comment type="function">
    <text evidence="9">Involved in targeting and insertion of nascent membrane proteins into the cytoplasmic membrane. Acts as a receptor for the complex formed by the signal recognition particle (SRP) and the ribosome-nascent chain (RNC).</text>
</comment>
<evidence type="ECO:0000256" key="10">
    <source>
        <dbReference type="SAM" id="Coils"/>
    </source>
</evidence>
<feature type="compositionally biased region" description="Acidic residues" evidence="11">
    <location>
        <begin position="135"/>
        <end position="144"/>
    </location>
</feature>
<comment type="subunit">
    <text evidence="9">Part of the signal recognition particle protein translocation system, which is composed of SRP and FtsY.</text>
</comment>
<keyword evidence="6 9" id="KW-0472">Membrane</keyword>
<dbReference type="Proteomes" id="UP000029579">
    <property type="component" value="Unassembled WGS sequence"/>
</dbReference>